<dbReference type="GO" id="GO:0000974">
    <property type="term" value="C:Prp19 complex"/>
    <property type="evidence" value="ECO:0007669"/>
    <property type="project" value="InterPro"/>
</dbReference>
<evidence type="ECO:0000259" key="5">
    <source>
        <dbReference type="Pfam" id="PF11831"/>
    </source>
</evidence>
<proteinExistence type="predicted"/>
<reference evidence="7" key="1">
    <citation type="submission" date="2022-11" db="UniProtKB">
        <authorList>
            <consortium name="WormBaseParasite"/>
        </authorList>
    </citation>
    <scope>IDENTIFICATION</scope>
</reference>
<feature type="region of interest" description="Disordered" evidence="4">
    <location>
        <begin position="206"/>
        <end position="226"/>
    </location>
</feature>
<organism evidence="6 7">
    <name type="scientific">Romanomermis culicivorax</name>
    <name type="common">Nematode worm</name>
    <dbReference type="NCBI Taxonomy" id="13658"/>
    <lineage>
        <taxon>Eukaryota</taxon>
        <taxon>Metazoa</taxon>
        <taxon>Ecdysozoa</taxon>
        <taxon>Nematoda</taxon>
        <taxon>Enoplea</taxon>
        <taxon>Dorylaimia</taxon>
        <taxon>Mermithida</taxon>
        <taxon>Mermithoidea</taxon>
        <taxon>Mermithidae</taxon>
        <taxon>Romanomermis</taxon>
    </lineage>
</organism>
<keyword evidence="1" id="KW-0238">DNA-binding</keyword>
<keyword evidence="6" id="KW-1185">Reference proteome</keyword>
<feature type="compositionally biased region" description="Polar residues" evidence="4">
    <location>
        <begin position="155"/>
        <end position="164"/>
    </location>
</feature>
<evidence type="ECO:0000256" key="1">
    <source>
        <dbReference type="ARBA" id="ARBA00023125"/>
    </source>
</evidence>
<dbReference type="Pfam" id="PF11831">
    <property type="entry name" value="Myb_Cef"/>
    <property type="match status" value="1"/>
</dbReference>
<feature type="coiled-coil region" evidence="3">
    <location>
        <begin position="480"/>
        <end position="524"/>
    </location>
</feature>
<dbReference type="GO" id="GO:0000981">
    <property type="term" value="F:DNA-binding transcription factor activity, RNA polymerase II-specific"/>
    <property type="evidence" value="ECO:0007669"/>
    <property type="project" value="TreeGrafter"/>
</dbReference>
<dbReference type="OMA" id="ARDVENW"/>
<evidence type="ECO:0000256" key="3">
    <source>
        <dbReference type="SAM" id="Coils"/>
    </source>
</evidence>
<evidence type="ECO:0000256" key="4">
    <source>
        <dbReference type="SAM" id="MobiDB-lite"/>
    </source>
</evidence>
<feature type="region of interest" description="Disordered" evidence="4">
    <location>
        <begin position="250"/>
        <end position="269"/>
    </location>
</feature>
<dbReference type="AlphaFoldDB" id="A0A915L6Y1"/>
<dbReference type="PANTHER" id="PTHR45885:SF1">
    <property type="entry name" value="CELL DIVISION CYCLE 5-LIKE PROTEIN"/>
    <property type="match status" value="1"/>
</dbReference>
<dbReference type="InterPro" id="IPR047242">
    <property type="entry name" value="CDC5L/Cef1"/>
</dbReference>
<feature type="domain" description="Pre-mRNA splicing factor component Cdc5p/Cef1 C-terminal" evidence="5">
    <location>
        <begin position="132"/>
        <end position="364"/>
    </location>
</feature>
<evidence type="ECO:0000313" key="7">
    <source>
        <dbReference type="WBParaSite" id="nRc.2.0.1.t46870-RA"/>
    </source>
</evidence>
<evidence type="ECO:0000313" key="6">
    <source>
        <dbReference type="Proteomes" id="UP000887565"/>
    </source>
</evidence>
<name>A0A915L6Y1_ROMCU</name>
<dbReference type="Proteomes" id="UP000887565">
    <property type="component" value="Unplaced"/>
</dbReference>
<accession>A0A915L6Y1</accession>
<keyword evidence="2" id="KW-0539">Nucleus</keyword>
<dbReference type="PANTHER" id="PTHR45885">
    <property type="entry name" value="CELL DIVISION CYCLE 5-LIKE PROTEIN"/>
    <property type="match status" value="1"/>
</dbReference>
<dbReference type="WBParaSite" id="nRc.2.0.1.t46870-RA">
    <property type="protein sequence ID" value="nRc.2.0.1.t46870-RA"/>
    <property type="gene ID" value="nRc.2.0.1.g46870"/>
</dbReference>
<dbReference type="InterPro" id="IPR021786">
    <property type="entry name" value="Cdc5p/Cef1_C"/>
</dbReference>
<dbReference type="GO" id="GO:0000977">
    <property type="term" value="F:RNA polymerase II transcription regulatory region sequence-specific DNA binding"/>
    <property type="evidence" value="ECO:0007669"/>
    <property type="project" value="TreeGrafter"/>
</dbReference>
<keyword evidence="3" id="KW-0175">Coiled coil</keyword>
<dbReference type="GO" id="GO:0005681">
    <property type="term" value="C:spliceosomal complex"/>
    <property type="evidence" value="ECO:0007669"/>
    <property type="project" value="TreeGrafter"/>
</dbReference>
<sequence length="531" mass="60857">MRFPAVDSLKTKALDFDEILPILKEEVDDFKLRIVKVGRASEAARETAECTGDETGASSDLLFDYSLSSQNDVNAGLRTPRTPAASKNIVMQEAQNLLALHNVETPLKGGLNTPLVESDFSGITPRREVVQTPNTLLATPSTQRKDGQTPGRFTPASTPGSVTQTSLRNALKINAPDEETNENQSIKRVLSKLPKPKNDFEIVVPDEEPSEVADQSTNADDHHWPEDASDIEAKKLQMLRKEMEDEWRKQTQSVQRDLPRPGSINDNILRPQYSSDLHEAEEMIKREMLILLHHDAIYNPINQVQKSNKKDKKENSAIADEKRHLQYLSSNKYEDIDELSLEQAREILNAETERVKSAFGHGEIKPHVFTKVWEECYSQVLFMPSQKKYVRQSSAVTKKDRIESLEFKLNTNKAHMMKEAKKAAKREKNLKILLHGYQSRAQTLTKLIQERYDQLEVAHVERSTFSFLRDQETFAIPKRVQALEDDVKRQEKRENDLQKHYYDLKLLEEELKELEKRENASITSKPVRYAE</sequence>
<dbReference type="GO" id="GO:0000398">
    <property type="term" value="P:mRNA splicing, via spliceosome"/>
    <property type="evidence" value="ECO:0007669"/>
    <property type="project" value="InterPro"/>
</dbReference>
<protein>
    <submittedName>
        <fullName evidence="7">Pre-mRNA splicing factor component Cdc5p/Cef1 C-terminal domain-containing protein</fullName>
    </submittedName>
</protein>
<feature type="region of interest" description="Disordered" evidence="4">
    <location>
        <begin position="135"/>
        <end position="164"/>
    </location>
</feature>
<evidence type="ECO:0000256" key="2">
    <source>
        <dbReference type="ARBA" id="ARBA00023242"/>
    </source>
</evidence>